<accession>A0A3E0WSR9</accession>
<name>A0A3E0WSR9_9BACI</name>
<sequence length="60" mass="6731">MFLVVIIPLAVYKKNLFFEKINKDDVCTCSMKVQKHAASYFGYIKVEGVEGACGNRSLGR</sequence>
<dbReference type="Proteomes" id="UP000256488">
    <property type="component" value="Unassembled WGS sequence"/>
</dbReference>
<dbReference type="AlphaFoldDB" id="A0A3E0WSR9"/>
<organism evidence="1 2">
    <name type="scientific">Virgibacillus dokdonensis</name>
    <dbReference type="NCBI Taxonomy" id="302167"/>
    <lineage>
        <taxon>Bacteria</taxon>
        <taxon>Bacillati</taxon>
        <taxon>Bacillota</taxon>
        <taxon>Bacilli</taxon>
        <taxon>Bacillales</taxon>
        <taxon>Bacillaceae</taxon>
        <taxon>Virgibacillus</taxon>
    </lineage>
</organism>
<proteinExistence type="predicted"/>
<protein>
    <submittedName>
        <fullName evidence="1">Uncharacterized protein</fullName>
    </submittedName>
</protein>
<reference evidence="1 2" key="1">
    <citation type="submission" date="2017-05" db="EMBL/GenBank/DDBJ databases">
        <title>Virgibacillus sp. AK90 isolated from a saltern of Kakinada, India.</title>
        <authorList>
            <person name="Gupta V."/>
            <person name="Sidhu C."/>
            <person name="Korpole S."/>
            <person name="Pinnaka A.K."/>
        </authorList>
    </citation>
    <scope>NUCLEOTIDE SEQUENCE [LARGE SCALE GENOMIC DNA]</scope>
    <source>
        <strain evidence="1 2">AK90</strain>
    </source>
</reference>
<comment type="caution">
    <text evidence="1">The sequence shown here is derived from an EMBL/GenBank/DDBJ whole genome shotgun (WGS) entry which is preliminary data.</text>
</comment>
<gene>
    <name evidence="1" type="ORF">CAI16_09040</name>
</gene>
<evidence type="ECO:0000313" key="2">
    <source>
        <dbReference type="Proteomes" id="UP000256488"/>
    </source>
</evidence>
<evidence type="ECO:0000313" key="1">
    <source>
        <dbReference type="EMBL" id="RFA35243.1"/>
    </source>
</evidence>
<dbReference type="EMBL" id="NFZX01000015">
    <property type="protein sequence ID" value="RFA35243.1"/>
    <property type="molecule type" value="Genomic_DNA"/>
</dbReference>